<evidence type="ECO:0000256" key="6">
    <source>
        <dbReference type="ARBA" id="ARBA00022989"/>
    </source>
</evidence>
<evidence type="ECO:0000313" key="10">
    <source>
        <dbReference type="Proteomes" id="UP000190105"/>
    </source>
</evidence>
<evidence type="ECO:0000256" key="7">
    <source>
        <dbReference type="ARBA" id="ARBA00023136"/>
    </source>
</evidence>
<feature type="transmembrane region" description="Helical" evidence="8">
    <location>
        <begin position="300"/>
        <end position="323"/>
    </location>
</feature>
<evidence type="ECO:0000313" key="9">
    <source>
        <dbReference type="EMBL" id="SKA97228.1"/>
    </source>
</evidence>
<dbReference type="OrthoDB" id="1675410at2"/>
<feature type="transmembrane region" description="Helical" evidence="8">
    <location>
        <begin position="77"/>
        <end position="101"/>
    </location>
</feature>
<dbReference type="GO" id="GO:0016020">
    <property type="term" value="C:membrane"/>
    <property type="evidence" value="ECO:0007669"/>
    <property type="project" value="UniProtKB-SubCell"/>
</dbReference>
<dbReference type="PANTHER" id="PTHR34975">
    <property type="entry name" value="SPORE GERMINATION PROTEIN A2"/>
    <property type="match status" value="1"/>
</dbReference>
<reference evidence="10" key="1">
    <citation type="submission" date="2017-02" db="EMBL/GenBank/DDBJ databases">
        <authorList>
            <person name="Varghese N."/>
            <person name="Submissions S."/>
        </authorList>
    </citation>
    <scope>NUCLEOTIDE SEQUENCE [LARGE SCALE GENOMIC DNA]</scope>
    <source>
        <strain evidence="10">USBA 833</strain>
    </source>
</reference>
<feature type="transmembrane region" description="Helical" evidence="8">
    <location>
        <begin position="12"/>
        <end position="30"/>
    </location>
</feature>
<name>A0A1T4Y6S7_9CLOT</name>
<evidence type="ECO:0000256" key="3">
    <source>
        <dbReference type="ARBA" id="ARBA00022448"/>
    </source>
</evidence>
<dbReference type="Proteomes" id="UP000190105">
    <property type="component" value="Unassembled WGS sequence"/>
</dbReference>
<dbReference type="NCBIfam" id="TIGR00912">
    <property type="entry name" value="2A0309"/>
    <property type="match status" value="1"/>
</dbReference>
<proteinExistence type="inferred from homology"/>
<feature type="transmembrane region" description="Helical" evidence="8">
    <location>
        <begin position="182"/>
        <end position="201"/>
    </location>
</feature>
<evidence type="ECO:0000256" key="4">
    <source>
        <dbReference type="ARBA" id="ARBA00022544"/>
    </source>
</evidence>
<feature type="transmembrane region" description="Helical" evidence="8">
    <location>
        <begin position="266"/>
        <end position="288"/>
    </location>
</feature>
<dbReference type="InterPro" id="IPR004761">
    <property type="entry name" value="Spore_GerAB"/>
</dbReference>
<keyword evidence="4" id="KW-0309">Germination</keyword>
<comment type="similarity">
    <text evidence="2">Belongs to the amino acid-polyamine-organocation (APC) superfamily. Spore germination protein (SGP) (TC 2.A.3.9) family.</text>
</comment>
<sequence length="362" mass="41158">MIRETISDKQAISMMTMFIIGSSIVLGVGSEAKQDIWLAIIIGILFASIIIFVYVKIHSLFPEKNLFEILNTIFGKYLGKFISLLYIWYSFHLGALVFHNFFQFIKVVSFPETPEYVPLVFMGIVCIWVVKEGMEVLGRMSFFFTILLTIIIILVISLNSSVMNINNIRPMLYNGIKPVLNSAFGIFSFPFAETVIFLGAFSFDKNKNNPFKIYYISLLFGGTIILLVSLRNILVLGCSFLESLYFPAYTAVELIEIGEFIQRIEVAVSVVFLYAGFIKISSCLFCTLKGIENLFNLDSYKVIAAPVGLLMMTFSCSLYESIMEMQEWAFMVYKYYAFPFQVIIPLIILIAAKIKLKKQNSS</sequence>
<keyword evidence="6 8" id="KW-1133">Transmembrane helix</keyword>
<feature type="transmembrane region" description="Helical" evidence="8">
    <location>
        <begin position="213"/>
        <end position="246"/>
    </location>
</feature>
<dbReference type="PANTHER" id="PTHR34975:SF2">
    <property type="entry name" value="SPORE GERMINATION PROTEIN A2"/>
    <property type="match status" value="1"/>
</dbReference>
<comment type="subcellular location">
    <subcellularLocation>
        <location evidence="1">Membrane</location>
        <topology evidence="1">Multi-pass membrane protein</topology>
    </subcellularLocation>
</comment>
<organism evidence="9 10">
    <name type="scientific">Caloramator quimbayensis</name>
    <dbReference type="NCBI Taxonomy" id="1147123"/>
    <lineage>
        <taxon>Bacteria</taxon>
        <taxon>Bacillati</taxon>
        <taxon>Bacillota</taxon>
        <taxon>Clostridia</taxon>
        <taxon>Eubacteriales</taxon>
        <taxon>Clostridiaceae</taxon>
        <taxon>Caloramator</taxon>
    </lineage>
</organism>
<evidence type="ECO:0000256" key="1">
    <source>
        <dbReference type="ARBA" id="ARBA00004141"/>
    </source>
</evidence>
<protein>
    <submittedName>
        <fullName evidence="9">Spore germination protein KB</fullName>
    </submittedName>
</protein>
<accession>A0A1T4Y6S7</accession>
<feature type="transmembrane region" description="Helical" evidence="8">
    <location>
        <begin position="113"/>
        <end position="130"/>
    </location>
</feature>
<evidence type="ECO:0000256" key="2">
    <source>
        <dbReference type="ARBA" id="ARBA00007998"/>
    </source>
</evidence>
<feature type="transmembrane region" description="Helical" evidence="8">
    <location>
        <begin position="36"/>
        <end position="57"/>
    </location>
</feature>
<dbReference type="STRING" id="1147123.SAMN05443428_12423"/>
<evidence type="ECO:0000256" key="5">
    <source>
        <dbReference type="ARBA" id="ARBA00022692"/>
    </source>
</evidence>
<dbReference type="GO" id="GO:0009847">
    <property type="term" value="P:spore germination"/>
    <property type="evidence" value="ECO:0007669"/>
    <property type="project" value="InterPro"/>
</dbReference>
<feature type="transmembrane region" description="Helical" evidence="8">
    <location>
        <begin position="142"/>
        <end position="162"/>
    </location>
</feature>
<keyword evidence="10" id="KW-1185">Reference proteome</keyword>
<keyword evidence="7 8" id="KW-0472">Membrane</keyword>
<evidence type="ECO:0000256" key="8">
    <source>
        <dbReference type="SAM" id="Phobius"/>
    </source>
</evidence>
<gene>
    <name evidence="9" type="ORF">SAMN05443428_12423</name>
</gene>
<feature type="transmembrane region" description="Helical" evidence="8">
    <location>
        <begin position="335"/>
        <end position="352"/>
    </location>
</feature>
<keyword evidence="3" id="KW-0813">Transport</keyword>
<keyword evidence="5 8" id="KW-0812">Transmembrane</keyword>
<dbReference type="RefSeq" id="WP_078697424.1">
    <property type="nucleotide sequence ID" value="NZ_FUYH01000024.1"/>
</dbReference>
<dbReference type="Pfam" id="PF03845">
    <property type="entry name" value="Spore_permease"/>
    <property type="match status" value="1"/>
</dbReference>
<dbReference type="EMBL" id="FUYH01000024">
    <property type="protein sequence ID" value="SKA97228.1"/>
    <property type="molecule type" value="Genomic_DNA"/>
</dbReference>
<dbReference type="AlphaFoldDB" id="A0A1T4Y6S7"/>